<reference evidence="1 2" key="1">
    <citation type="journal article" date="2014" name="Curr. Biol.">
        <title>The genome of the clonal raider ant Cerapachys biroi.</title>
        <authorList>
            <person name="Oxley P.R."/>
            <person name="Ji L."/>
            <person name="Fetter-Pruneda I."/>
            <person name="McKenzie S.K."/>
            <person name="Li C."/>
            <person name="Hu H."/>
            <person name="Zhang G."/>
            <person name="Kronauer D.J."/>
        </authorList>
    </citation>
    <scope>NUCLEOTIDE SEQUENCE [LARGE SCALE GENOMIC DNA]</scope>
</reference>
<name>A0A026WVR7_OOCBI</name>
<protein>
    <submittedName>
        <fullName evidence="1">Uncharacterized protein</fullName>
    </submittedName>
</protein>
<evidence type="ECO:0000313" key="2">
    <source>
        <dbReference type="Proteomes" id="UP000053097"/>
    </source>
</evidence>
<dbReference type="AlphaFoldDB" id="A0A026WVR7"/>
<accession>A0A026WVR7</accession>
<sequence>PQKCKKFRVGERCCEFECLDDSDDWTGLDVYDAGGSSRIHEHSPVLWLFGLIALLMLP</sequence>
<dbReference type="Proteomes" id="UP000053097">
    <property type="component" value="Unassembled WGS sequence"/>
</dbReference>
<dbReference type="EMBL" id="KK107079">
    <property type="protein sequence ID" value="EZA60120.1"/>
    <property type="molecule type" value="Genomic_DNA"/>
</dbReference>
<gene>
    <name evidence="1" type="ORF">X777_15057</name>
</gene>
<dbReference type="OrthoDB" id="6602431at2759"/>
<organism evidence="1 2">
    <name type="scientific">Ooceraea biroi</name>
    <name type="common">Clonal raider ant</name>
    <name type="synonym">Cerapachys biroi</name>
    <dbReference type="NCBI Taxonomy" id="2015173"/>
    <lineage>
        <taxon>Eukaryota</taxon>
        <taxon>Metazoa</taxon>
        <taxon>Ecdysozoa</taxon>
        <taxon>Arthropoda</taxon>
        <taxon>Hexapoda</taxon>
        <taxon>Insecta</taxon>
        <taxon>Pterygota</taxon>
        <taxon>Neoptera</taxon>
        <taxon>Endopterygota</taxon>
        <taxon>Hymenoptera</taxon>
        <taxon>Apocrita</taxon>
        <taxon>Aculeata</taxon>
        <taxon>Formicoidea</taxon>
        <taxon>Formicidae</taxon>
        <taxon>Dorylinae</taxon>
        <taxon>Ooceraea</taxon>
    </lineage>
</organism>
<keyword evidence="2" id="KW-1185">Reference proteome</keyword>
<feature type="non-terminal residue" evidence="1">
    <location>
        <position position="1"/>
    </location>
</feature>
<evidence type="ECO:0000313" key="1">
    <source>
        <dbReference type="EMBL" id="EZA60120.1"/>
    </source>
</evidence>
<proteinExistence type="predicted"/>